<dbReference type="PROSITE" id="PS00018">
    <property type="entry name" value="EF_HAND_1"/>
    <property type="match status" value="1"/>
</dbReference>
<dbReference type="PROSITE" id="PS50222">
    <property type="entry name" value="EF_HAND_2"/>
    <property type="match status" value="2"/>
</dbReference>
<dbReference type="CDD" id="cd00051">
    <property type="entry name" value="EFh"/>
    <property type="match status" value="1"/>
</dbReference>
<dbReference type="GO" id="GO:0005509">
    <property type="term" value="F:calcium ion binding"/>
    <property type="evidence" value="ECO:0007669"/>
    <property type="project" value="InterPro"/>
</dbReference>
<dbReference type="Gene3D" id="1.10.238.10">
    <property type="entry name" value="EF-hand"/>
    <property type="match status" value="1"/>
</dbReference>
<evidence type="ECO:0000313" key="4">
    <source>
        <dbReference type="Proteomes" id="UP000324800"/>
    </source>
</evidence>
<organism evidence="3 4">
    <name type="scientific">Streblomastix strix</name>
    <dbReference type="NCBI Taxonomy" id="222440"/>
    <lineage>
        <taxon>Eukaryota</taxon>
        <taxon>Metamonada</taxon>
        <taxon>Preaxostyla</taxon>
        <taxon>Oxymonadida</taxon>
        <taxon>Streblomastigidae</taxon>
        <taxon>Streblomastix</taxon>
    </lineage>
</organism>
<dbReference type="Proteomes" id="UP000324800">
    <property type="component" value="Unassembled WGS sequence"/>
</dbReference>
<dbReference type="InterPro" id="IPR018247">
    <property type="entry name" value="EF_Hand_1_Ca_BS"/>
</dbReference>
<reference evidence="3 4" key="1">
    <citation type="submission" date="2019-03" db="EMBL/GenBank/DDBJ databases">
        <title>Single cell metagenomics reveals metabolic interactions within the superorganism composed of flagellate Streblomastix strix and complex community of Bacteroidetes bacteria on its surface.</title>
        <authorList>
            <person name="Treitli S.C."/>
            <person name="Kolisko M."/>
            <person name="Husnik F."/>
            <person name="Keeling P."/>
            <person name="Hampl V."/>
        </authorList>
    </citation>
    <scope>NUCLEOTIDE SEQUENCE [LARGE SCALE GENOMIC DNA]</scope>
    <source>
        <strain evidence="3">ST1C</strain>
    </source>
</reference>
<dbReference type="AlphaFoldDB" id="A0A5J4T8B3"/>
<gene>
    <name evidence="3" type="ORF">EZS28_050754</name>
</gene>
<accession>A0A5J4T8B3</accession>
<dbReference type="OrthoDB" id="10260307at2759"/>
<sequence>MAQVSQEEDILRSFRLLDQDRKNFIDLQDLKRAASQIEYDMGFDQGNLKKIIEAADKDKDGRVSFEEFKQAYRKTLSQG</sequence>
<dbReference type="SMART" id="SM00054">
    <property type="entry name" value="EFh"/>
    <property type="match status" value="2"/>
</dbReference>
<evidence type="ECO:0000313" key="3">
    <source>
        <dbReference type="EMBL" id="KAA6353720.1"/>
    </source>
</evidence>
<dbReference type="EMBL" id="SNRW01037572">
    <property type="protein sequence ID" value="KAA6353720.1"/>
    <property type="molecule type" value="Genomic_DNA"/>
</dbReference>
<feature type="domain" description="EF-hand" evidence="2">
    <location>
        <begin position="5"/>
        <end position="40"/>
    </location>
</feature>
<protein>
    <recommendedName>
        <fullName evidence="2">EF-hand domain-containing protein</fullName>
    </recommendedName>
</protein>
<dbReference type="Pfam" id="PF13499">
    <property type="entry name" value="EF-hand_7"/>
    <property type="match status" value="1"/>
</dbReference>
<dbReference type="InterPro" id="IPR011992">
    <property type="entry name" value="EF-hand-dom_pair"/>
</dbReference>
<dbReference type="InterPro" id="IPR002048">
    <property type="entry name" value="EF_hand_dom"/>
</dbReference>
<evidence type="ECO:0000259" key="2">
    <source>
        <dbReference type="PROSITE" id="PS50222"/>
    </source>
</evidence>
<comment type="caution">
    <text evidence="3">The sequence shown here is derived from an EMBL/GenBank/DDBJ whole genome shotgun (WGS) entry which is preliminary data.</text>
</comment>
<keyword evidence="1" id="KW-0106">Calcium</keyword>
<evidence type="ECO:0000256" key="1">
    <source>
        <dbReference type="ARBA" id="ARBA00022837"/>
    </source>
</evidence>
<name>A0A5J4T8B3_9EUKA</name>
<feature type="domain" description="EF-hand" evidence="2">
    <location>
        <begin position="43"/>
        <end position="78"/>
    </location>
</feature>
<proteinExistence type="predicted"/>
<dbReference type="SUPFAM" id="SSF47473">
    <property type="entry name" value="EF-hand"/>
    <property type="match status" value="1"/>
</dbReference>